<dbReference type="PANTHER" id="PTHR36174:SF1">
    <property type="entry name" value="LIPID II:GLYCINE GLYCYLTRANSFERASE"/>
    <property type="match status" value="1"/>
</dbReference>
<dbReference type="GO" id="GO:0016740">
    <property type="term" value="F:transferase activity"/>
    <property type="evidence" value="ECO:0007669"/>
    <property type="project" value="UniProtKB-KW"/>
</dbReference>
<dbReference type="RefSeq" id="WP_183323321.1">
    <property type="nucleotide sequence ID" value="NZ_JACHXP010000001.1"/>
</dbReference>
<dbReference type="InterPro" id="IPR016181">
    <property type="entry name" value="Acyl_CoA_acyltransferase"/>
</dbReference>
<dbReference type="Gene3D" id="3.40.630.30">
    <property type="match status" value="1"/>
</dbReference>
<name>A0A839V0V7_9GAMM</name>
<evidence type="ECO:0000259" key="1">
    <source>
        <dbReference type="Pfam" id="PF13480"/>
    </source>
</evidence>
<gene>
    <name evidence="2" type="ORF">FHR94_000039</name>
</gene>
<dbReference type="InterPro" id="IPR050644">
    <property type="entry name" value="PG_Glycine_Bridge_Synth"/>
</dbReference>
<keyword evidence="3" id="KW-1185">Reference proteome</keyword>
<sequence length="375" mass="43016">MFRGDASVAVVQEAPTLQDDVYVFKVVSSESEWRNVLETVGGYDFYHTWDYHEISRRNGEGQPLLFLYKNAACIIAWPLILRTFQAEGQEWKDVTSAYGYPGPLVKGEITASDKRQWARCVVRWCQEHQVVSIFSRLNPLIDHNAVLEGLGEVKTMGTTIPIDLRMPLDIQREKFRSSLKRGINKLEKMGGVCEEVDPLSNLDEFLTIYEETMRLRHANEYFFFSRDYYESLFSASDFDARMYGVYLEGRMVCAGIFVYTGNIVQYHLGGTLPDFYHCAPSKLLHDKVRIYATERGAEWFMLGGGVGGDDDPLLYFKSGFSRLKMPYRVANIIVNPVAYEWLEDRAVASARKLGMPLDPDYFPSYRSIPNVVFDH</sequence>
<comment type="caution">
    <text evidence="2">The sequence shown here is derived from an EMBL/GenBank/DDBJ whole genome shotgun (WGS) entry which is preliminary data.</text>
</comment>
<keyword evidence="2" id="KW-0808">Transferase</keyword>
<organism evidence="2 3">
    <name type="scientific">Halomonas cerina</name>
    <dbReference type="NCBI Taxonomy" id="447424"/>
    <lineage>
        <taxon>Bacteria</taxon>
        <taxon>Pseudomonadati</taxon>
        <taxon>Pseudomonadota</taxon>
        <taxon>Gammaproteobacteria</taxon>
        <taxon>Oceanospirillales</taxon>
        <taxon>Halomonadaceae</taxon>
        <taxon>Halomonas</taxon>
    </lineage>
</organism>
<dbReference type="Proteomes" id="UP000547614">
    <property type="component" value="Unassembled WGS sequence"/>
</dbReference>
<evidence type="ECO:0000313" key="3">
    <source>
        <dbReference type="Proteomes" id="UP000547614"/>
    </source>
</evidence>
<evidence type="ECO:0000313" key="2">
    <source>
        <dbReference type="EMBL" id="MBB3188821.1"/>
    </source>
</evidence>
<protein>
    <submittedName>
        <fullName evidence="2">CelD/BcsL family acetyltransferase involved in cellulose biosynthesis</fullName>
    </submittedName>
</protein>
<proteinExistence type="predicted"/>
<dbReference type="InterPro" id="IPR038740">
    <property type="entry name" value="BioF2-like_GNAT_dom"/>
</dbReference>
<accession>A0A839V0V7</accession>
<dbReference type="Pfam" id="PF13480">
    <property type="entry name" value="Acetyltransf_6"/>
    <property type="match status" value="1"/>
</dbReference>
<reference evidence="2 3" key="1">
    <citation type="submission" date="2020-08" db="EMBL/GenBank/DDBJ databases">
        <title>Genomic Encyclopedia of Type Strains, Phase III (KMG-III): the genomes of soil and plant-associated and newly described type strains.</title>
        <authorList>
            <person name="Whitman W."/>
        </authorList>
    </citation>
    <scope>NUCLEOTIDE SEQUENCE [LARGE SCALE GENOMIC DNA]</scope>
    <source>
        <strain evidence="2 3">CECT 7282</strain>
    </source>
</reference>
<feature type="domain" description="BioF2-like acetyltransferase" evidence="1">
    <location>
        <begin position="174"/>
        <end position="305"/>
    </location>
</feature>
<dbReference type="EMBL" id="JACHXP010000001">
    <property type="protein sequence ID" value="MBB3188821.1"/>
    <property type="molecule type" value="Genomic_DNA"/>
</dbReference>
<dbReference type="SUPFAM" id="SSF55729">
    <property type="entry name" value="Acyl-CoA N-acyltransferases (Nat)"/>
    <property type="match status" value="1"/>
</dbReference>
<dbReference type="AlphaFoldDB" id="A0A839V0V7"/>
<dbReference type="PANTHER" id="PTHR36174">
    <property type="entry name" value="LIPID II:GLYCINE GLYCYLTRANSFERASE"/>
    <property type="match status" value="1"/>
</dbReference>